<protein>
    <submittedName>
        <fullName evidence="3">BRO N-terminal domain-containing protein</fullName>
    </submittedName>
</protein>
<proteinExistence type="predicted"/>
<reference evidence="3" key="1">
    <citation type="journal article" date="2021" name="Microb. Physiol.">
        <title>Proteogenomic Insights into the Physiology of Marine, Sulfate-Reducing, Filamentous Desulfonema limicola and Desulfonema magnum.</title>
        <authorList>
            <person name="Schnaars V."/>
            <person name="Wohlbrand L."/>
            <person name="Scheve S."/>
            <person name="Hinrichs C."/>
            <person name="Reinhardt R."/>
            <person name="Rabus R."/>
        </authorList>
    </citation>
    <scope>NUCLEOTIDE SEQUENCE</scope>
    <source>
        <strain evidence="3">4be13</strain>
    </source>
</reference>
<dbReference type="PANTHER" id="PTHR36180">
    <property type="entry name" value="DNA-BINDING PROTEIN-RELATED-RELATED"/>
    <property type="match status" value="1"/>
</dbReference>
<evidence type="ECO:0000313" key="3">
    <source>
        <dbReference type="EMBL" id="QTA92595.1"/>
    </source>
</evidence>
<feature type="domain" description="Bro-N" evidence="2">
    <location>
        <begin position="41"/>
        <end position="132"/>
    </location>
</feature>
<sequence>MEAIFFIVGWVEERNPTFPWSVNMSDDHWCWVSFLNPTYATTQLKRVSEPLQFVAKDVCEILTVQNHRDALAGLDDDEKGVAKIYTPGGIQKMLTLYEPGFYTLLIRSNKPEAKPFRRWVTHEVLPSIRKTGFYSLADSVQSPKIKSLSHMAEDDAAVEKMFRKRKKLLTELGFDKSEAVLKAIESIRKDTGIDLAGRFGFDIAELKQRVSGTPEGLHKKEPSGSVSETAEKSHRNTESGSGSCVPKNYKGWNLKTRGKNKKGEDIFNLTKKIGGKNDRNTSGYGIRKKLTGSLMN</sequence>
<gene>
    <name evidence="3" type="ORF">dnm_086800</name>
</gene>
<dbReference type="EMBL" id="CP061800">
    <property type="protein sequence ID" value="QTA92595.1"/>
    <property type="molecule type" value="Genomic_DNA"/>
</dbReference>
<name>A0A975GT00_9BACT</name>
<dbReference type="AlphaFoldDB" id="A0A975GT00"/>
<dbReference type="PANTHER" id="PTHR36180:SF2">
    <property type="entry name" value="BRO FAMILY PROTEIN"/>
    <property type="match status" value="1"/>
</dbReference>
<dbReference type="Proteomes" id="UP000663722">
    <property type="component" value="Chromosome"/>
</dbReference>
<dbReference type="PROSITE" id="PS51750">
    <property type="entry name" value="BRO_N"/>
    <property type="match status" value="1"/>
</dbReference>
<accession>A0A975GT00</accession>
<dbReference type="SMART" id="SM01040">
    <property type="entry name" value="Bro-N"/>
    <property type="match status" value="1"/>
</dbReference>
<evidence type="ECO:0000313" key="4">
    <source>
        <dbReference type="Proteomes" id="UP000663722"/>
    </source>
</evidence>
<keyword evidence="4" id="KW-1185">Reference proteome</keyword>
<organism evidence="3 4">
    <name type="scientific">Desulfonema magnum</name>
    <dbReference type="NCBI Taxonomy" id="45655"/>
    <lineage>
        <taxon>Bacteria</taxon>
        <taxon>Pseudomonadati</taxon>
        <taxon>Thermodesulfobacteriota</taxon>
        <taxon>Desulfobacteria</taxon>
        <taxon>Desulfobacterales</taxon>
        <taxon>Desulfococcaceae</taxon>
        <taxon>Desulfonema</taxon>
    </lineage>
</organism>
<evidence type="ECO:0000256" key="1">
    <source>
        <dbReference type="SAM" id="MobiDB-lite"/>
    </source>
</evidence>
<dbReference type="Pfam" id="PF02498">
    <property type="entry name" value="Bro-N"/>
    <property type="match status" value="1"/>
</dbReference>
<dbReference type="KEGG" id="dmm:dnm_086800"/>
<dbReference type="InterPro" id="IPR003497">
    <property type="entry name" value="BRO_N_domain"/>
</dbReference>
<feature type="region of interest" description="Disordered" evidence="1">
    <location>
        <begin position="212"/>
        <end position="251"/>
    </location>
</feature>
<evidence type="ECO:0000259" key="2">
    <source>
        <dbReference type="PROSITE" id="PS51750"/>
    </source>
</evidence>